<dbReference type="Gene3D" id="3.40.630.30">
    <property type="match status" value="1"/>
</dbReference>
<dbReference type="SUPFAM" id="SSF55729">
    <property type="entry name" value="Acyl-CoA N-acyltransferases (Nat)"/>
    <property type="match status" value="1"/>
</dbReference>
<keyword evidence="3" id="KW-1185">Reference proteome</keyword>
<sequence length="267" mass="29613">MEKEKVSKKADENLIQAIKSRAAVLPEGDVVENSKYVLFTIGKDSEDGHLNGAICLDDSYAAETMRAAESYFNSLERNYVFWVSGSENKKLENLLKQSGYAPKREPGSAAMVIDRKIEGVELKSGYSIKSVESDLDRLDFAKVVSGSFEKDIELAEHMFGKIETLKSQDVSAKLIYEGEKPVASALTVLSGDMAGIYWVGVVEEKRREGLGAYIVQSATNEGFDRGASAVVLQASEAGEHLYKKLGYTTFKHYRWYPVKVFTESLSF</sequence>
<comment type="caution">
    <text evidence="2">The sequence shown here is derived from an EMBL/GenBank/DDBJ whole genome shotgun (WGS) entry which is preliminary data.</text>
</comment>
<feature type="domain" description="N-acetyltransferase" evidence="1">
    <location>
        <begin position="126"/>
        <end position="267"/>
    </location>
</feature>
<gene>
    <name evidence="2" type="ORF">EUAN_03580</name>
</gene>
<dbReference type="RefSeq" id="WP_245674427.1">
    <property type="nucleotide sequence ID" value="NZ_MKIE01000001.1"/>
</dbReference>
<dbReference type="EMBL" id="MKIE01000001">
    <property type="protein sequence ID" value="OHW63494.1"/>
    <property type="molecule type" value="Genomic_DNA"/>
</dbReference>
<dbReference type="STRING" id="39480.EUAN_03580"/>
<name>A0A1S1VAG5_9FIRM</name>
<protein>
    <submittedName>
        <fullName evidence="2">FR47-like protein</fullName>
    </submittedName>
</protein>
<accession>A0A1S1VAG5</accession>
<dbReference type="InterPro" id="IPR000182">
    <property type="entry name" value="GNAT_dom"/>
</dbReference>
<dbReference type="Proteomes" id="UP000180254">
    <property type="component" value="Unassembled WGS sequence"/>
</dbReference>
<evidence type="ECO:0000259" key="1">
    <source>
        <dbReference type="PROSITE" id="PS51186"/>
    </source>
</evidence>
<reference evidence="2 3" key="1">
    <citation type="submission" date="2016-09" db="EMBL/GenBank/DDBJ databases">
        <title>Genome sequence of Eubacterium angustum.</title>
        <authorList>
            <person name="Poehlein A."/>
            <person name="Daniel R."/>
        </authorList>
    </citation>
    <scope>NUCLEOTIDE SEQUENCE [LARGE SCALE GENOMIC DNA]</scope>
    <source>
        <strain evidence="2 3">DSM 1989</strain>
    </source>
</reference>
<dbReference type="Pfam" id="PF08445">
    <property type="entry name" value="FR47"/>
    <property type="match status" value="1"/>
</dbReference>
<dbReference type="InterPro" id="IPR016181">
    <property type="entry name" value="Acyl_CoA_acyltransferase"/>
</dbReference>
<proteinExistence type="predicted"/>
<evidence type="ECO:0000313" key="2">
    <source>
        <dbReference type="EMBL" id="OHW63494.1"/>
    </source>
</evidence>
<organism evidence="2 3">
    <name type="scientific">Andreesenia angusta</name>
    <dbReference type="NCBI Taxonomy" id="39480"/>
    <lineage>
        <taxon>Bacteria</taxon>
        <taxon>Bacillati</taxon>
        <taxon>Bacillota</taxon>
        <taxon>Tissierellia</taxon>
        <taxon>Tissierellales</taxon>
        <taxon>Gottschalkiaceae</taxon>
        <taxon>Andreesenia</taxon>
    </lineage>
</organism>
<dbReference type="GO" id="GO:0016747">
    <property type="term" value="F:acyltransferase activity, transferring groups other than amino-acyl groups"/>
    <property type="evidence" value="ECO:0007669"/>
    <property type="project" value="InterPro"/>
</dbReference>
<dbReference type="PROSITE" id="PS51186">
    <property type="entry name" value="GNAT"/>
    <property type="match status" value="1"/>
</dbReference>
<dbReference type="InterPro" id="IPR013653">
    <property type="entry name" value="GCN5-like_dom"/>
</dbReference>
<dbReference type="AlphaFoldDB" id="A0A1S1VAG5"/>
<evidence type="ECO:0000313" key="3">
    <source>
        <dbReference type="Proteomes" id="UP000180254"/>
    </source>
</evidence>